<dbReference type="OMA" id="STIYPCQ"/>
<keyword evidence="2 6" id="KW-0547">Nucleotide-binding</keyword>
<evidence type="ECO:0000256" key="7">
    <source>
        <dbReference type="RuleBase" id="RU361279"/>
    </source>
</evidence>
<comment type="similarity">
    <text evidence="1 7">Belongs to the 5-formyltetrahydrofolate cyclo-ligase family.</text>
</comment>
<keyword evidence="10" id="KW-1185">Reference proteome</keyword>
<dbReference type="EMBL" id="AMQN01003670">
    <property type="status" value="NOT_ANNOTATED_CDS"/>
    <property type="molecule type" value="Genomic_DNA"/>
</dbReference>
<dbReference type="GO" id="GO:0005524">
    <property type="term" value="F:ATP binding"/>
    <property type="evidence" value="ECO:0007669"/>
    <property type="project" value="UniProtKB-KW"/>
</dbReference>
<name>R7T3G1_CAPTE</name>
<sequence length="196" mass="22525">MALRSAKQLLRNEIKQKIKALSDVEKKRQSDIVIKKVIATDHWQESSRVSIFLSMSDEIQTENLLKEGFLTKKDIFIPRYIGDSMEMVRLKSWQDYESLPTTSWNIKQPADDDEREDALTTGGLDFILMPGLAFSRQGDRMGRGRGYYDKYLQRVAHSQGGRKPRTVAAVYKEQIYHSVPVDDHDVPVDLVLFEGC</sequence>
<evidence type="ECO:0000313" key="9">
    <source>
        <dbReference type="EnsemblMetazoa" id="CapteP221892"/>
    </source>
</evidence>
<dbReference type="NCBIfam" id="TIGR02727">
    <property type="entry name" value="MTHFS_bact"/>
    <property type="match status" value="1"/>
</dbReference>
<dbReference type="OrthoDB" id="2015992at2759"/>
<comment type="cofactor">
    <cofactor evidence="7">
        <name>Mg(2+)</name>
        <dbReference type="ChEBI" id="CHEBI:18420"/>
    </cofactor>
</comment>
<feature type="binding site" evidence="6">
    <location>
        <begin position="7"/>
        <end position="11"/>
    </location>
    <ligand>
        <name>ATP</name>
        <dbReference type="ChEBI" id="CHEBI:30616"/>
    </ligand>
</feature>
<dbReference type="GO" id="GO:0046872">
    <property type="term" value="F:metal ion binding"/>
    <property type="evidence" value="ECO:0007669"/>
    <property type="project" value="UniProtKB-KW"/>
</dbReference>
<keyword evidence="7" id="KW-0460">Magnesium</keyword>
<dbReference type="InterPro" id="IPR037171">
    <property type="entry name" value="NagB/RpiA_transferase-like"/>
</dbReference>
<dbReference type="FunCoup" id="R7T3G1">
    <property type="interactions" value="492"/>
</dbReference>
<dbReference type="Gene3D" id="3.40.50.10420">
    <property type="entry name" value="NagB/RpiA/CoA transferase-like"/>
    <property type="match status" value="1"/>
</dbReference>
<dbReference type="AlphaFoldDB" id="R7T3G1"/>
<evidence type="ECO:0000256" key="5">
    <source>
        <dbReference type="ARBA" id="ARBA00038966"/>
    </source>
</evidence>
<gene>
    <name evidence="8" type="ORF">CAPTEDRAFT_221892</name>
</gene>
<dbReference type="EMBL" id="KB312450">
    <property type="protein sequence ID" value="ELT87198.1"/>
    <property type="molecule type" value="Genomic_DNA"/>
</dbReference>
<dbReference type="GO" id="GO:0035999">
    <property type="term" value="P:tetrahydrofolate interconversion"/>
    <property type="evidence" value="ECO:0007669"/>
    <property type="project" value="TreeGrafter"/>
</dbReference>
<evidence type="ECO:0000256" key="1">
    <source>
        <dbReference type="ARBA" id="ARBA00010638"/>
    </source>
</evidence>
<feature type="binding site" evidence="6">
    <location>
        <begin position="140"/>
        <end position="148"/>
    </location>
    <ligand>
        <name>ATP</name>
        <dbReference type="ChEBI" id="CHEBI:30616"/>
    </ligand>
</feature>
<dbReference type="InterPro" id="IPR002698">
    <property type="entry name" value="FTHF_cligase"/>
</dbReference>
<organism evidence="8">
    <name type="scientific">Capitella teleta</name>
    <name type="common">Polychaete worm</name>
    <dbReference type="NCBI Taxonomy" id="283909"/>
    <lineage>
        <taxon>Eukaryota</taxon>
        <taxon>Metazoa</taxon>
        <taxon>Spiralia</taxon>
        <taxon>Lophotrochozoa</taxon>
        <taxon>Annelida</taxon>
        <taxon>Polychaeta</taxon>
        <taxon>Sedentaria</taxon>
        <taxon>Scolecida</taxon>
        <taxon>Capitellidae</taxon>
        <taxon>Capitella</taxon>
    </lineage>
</organism>
<evidence type="ECO:0000256" key="6">
    <source>
        <dbReference type="PIRSR" id="PIRSR006806-1"/>
    </source>
</evidence>
<evidence type="ECO:0000313" key="10">
    <source>
        <dbReference type="Proteomes" id="UP000014760"/>
    </source>
</evidence>
<feature type="binding site" evidence="6">
    <location>
        <position position="58"/>
    </location>
    <ligand>
        <name>substrate</name>
    </ligand>
</feature>
<dbReference type="GO" id="GO:0009396">
    <property type="term" value="P:folic acid-containing compound biosynthetic process"/>
    <property type="evidence" value="ECO:0007669"/>
    <property type="project" value="TreeGrafter"/>
</dbReference>
<proteinExistence type="inferred from homology"/>
<evidence type="ECO:0000313" key="8">
    <source>
        <dbReference type="EMBL" id="ELT87198.1"/>
    </source>
</evidence>
<protein>
    <recommendedName>
        <fullName evidence="5 7">5-formyltetrahydrofolate cyclo-ligase</fullName>
        <ecNumber evidence="5 7">6.3.3.2</ecNumber>
    </recommendedName>
</protein>
<dbReference type="PANTHER" id="PTHR23407">
    <property type="entry name" value="ATPASE INHIBITOR/5-FORMYLTETRAHYDROFOLATE CYCLO-LIGASE"/>
    <property type="match status" value="1"/>
</dbReference>
<reference evidence="10" key="1">
    <citation type="submission" date="2012-12" db="EMBL/GenBank/DDBJ databases">
        <authorList>
            <person name="Hellsten U."/>
            <person name="Grimwood J."/>
            <person name="Chapman J.A."/>
            <person name="Shapiro H."/>
            <person name="Aerts A."/>
            <person name="Otillar R.P."/>
            <person name="Terry A.Y."/>
            <person name="Boore J.L."/>
            <person name="Simakov O."/>
            <person name="Marletaz F."/>
            <person name="Cho S.-J."/>
            <person name="Edsinger-Gonzales E."/>
            <person name="Havlak P."/>
            <person name="Kuo D.-H."/>
            <person name="Larsson T."/>
            <person name="Lv J."/>
            <person name="Arendt D."/>
            <person name="Savage R."/>
            <person name="Osoegawa K."/>
            <person name="de Jong P."/>
            <person name="Lindberg D.R."/>
            <person name="Seaver E.C."/>
            <person name="Weisblat D.A."/>
            <person name="Putnam N.H."/>
            <person name="Grigoriev I.V."/>
            <person name="Rokhsar D.S."/>
        </authorList>
    </citation>
    <scope>NUCLEOTIDE SEQUENCE</scope>
    <source>
        <strain evidence="10">I ESC-2004</strain>
    </source>
</reference>
<dbReference type="GO" id="GO:0030272">
    <property type="term" value="F:5-formyltetrahydrofolate cyclo-ligase activity"/>
    <property type="evidence" value="ECO:0007669"/>
    <property type="project" value="UniProtKB-EC"/>
</dbReference>
<feature type="binding site" evidence="6">
    <location>
        <position position="53"/>
    </location>
    <ligand>
        <name>substrate</name>
    </ligand>
</feature>
<accession>R7T3G1</accession>
<evidence type="ECO:0000256" key="2">
    <source>
        <dbReference type="ARBA" id="ARBA00022741"/>
    </source>
</evidence>
<evidence type="ECO:0000256" key="4">
    <source>
        <dbReference type="ARBA" id="ARBA00036539"/>
    </source>
</evidence>
<comment type="catalytic activity">
    <reaction evidence="4 7">
        <text>(6S)-5-formyl-5,6,7,8-tetrahydrofolate + ATP = (6R)-5,10-methenyltetrahydrofolate + ADP + phosphate</text>
        <dbReference type="Rhea" id="RHEA:10488"/>
        <dbReference type="ChEBI" id="CHEBI:30616"/>
        <dbReference type="ChEBI" id="CHEBI:43474"/>
        <dbReference type="ChEBI" id="CHEBI:57455"/>
        <dbReference type="ChEBI" id="CHEBI:57457"/>
        <dbReference type="ChEBI" id="CHEBI:456216"/>
        <dbReference type="EC" id="6.3.3.2"/>
    </reaction>
</comment>
<reference evidence="9" key="3">
    <citation type="submission" date="2015-06" db="UniProtKB">
        <authorList>
            <consortium name="EnsemblMetazoa"/>
        </authorList>
    </citation>
    <scope>IDENTIFICATION</scope>
</reference>
<dbReference type="InterPro" id="IPR024185">
    <property type="entry name" value="FTHF_cligase-like_sf"/>
</dbReference>
<reference evidence="8 10" key="2">
    <citation type="journal article" date="2013" name="Nature">
        <title>Insights into bilaterian evolution from three spiralian genomes.</title>
        <authorList>
            <person name="Simakov O."/>
            <person name="Marletaz F."/>
            <person name="Cho S.J."/>
            <person name="Edsinger-Gonzales E."/>
            <person name="Havlak P."/>
            <person name="Hellsten U."/>
            <person name="Kuo D.H."/>
            <person name="Larsson T."/>
            <person name="Lv J."/>
            <person name="Arendt D."/>
            <person name="Savage R."/>
            <person name="Osoegawa K."/>
            <person name="de Jong P."/>
            <person name="Grimwood J."/>
            <person name="Chapman J.A."/>
            <person name="Shapiro H."/>
            <person name="Aerts A."/>
            <person name="Otillar R.P."/>
            <person name="Terry A.Y."/>
            <person name="Boore J.L."/>
            <person name="Grigoriev I.V."/>
            <person name="Lindberg D.R."/>
            <person name="Seaver E.C."/>
            <person name="Weisblat D.A."/>
            <person name="Putnam N.H."/>
            <person name="Rokhsar D.S."/>
        </authorList>
    </citation>
    <scope>NUCLEOTIDE SEQUENCE</scope>
    <source>
        <strain evidence="8 10">I ESC-2004</strain>
    </source>
</reference>
<dbReference type="Proteomes" id="UP000014760">
    <property type="component" value="Unassembled WGS sequence"/>
</dbReference>
<keyword evidence="3 6" id="KW-0067">ATP-binding</keyword>
<dbReference type="PIRSF" id="PIRSF006806">
    <property type="entry name" value="FTHF_cligase"/>
    <property type="match status" value="1"/>
</dbReference>
<evidence type="ECO:0000256" key="3">
    <source>
        <dbReference type="ARBA" id="ARBA00022840"/>
    </source>
</evidence>
<dbReference type="GO" id="GO:0005739">
    <property type="term" value="C:mitochondrion"/>
    <property type="evidence" value="ECO:0007669"/>
    <property type="project" value="TreeGrafter"/>
</dbReference>
<dbReference type="SUPFAM" id="SSF100950">
    <property type="entry name" value="NagB/RpiA/CoA transferase-like"/>
    <property type="match status" value="1"/>
</dbReference>
<dbReference type="EnsemblMetazoa" id="CapteT221892">
    <property type="protein sequence ID" value="CapteP221892"/>
    <property type="gene ID" value="CapteG221892"/>
</dbReference>
<dbReference type="Pfam" id="PF01812">
    <property type="entry name" value="5-FTHF_cyc-lig"/>
    <property type="match status" value="1"/>
</dbReference>
<dbReference type="STRING" id="283909.R7T3G1"/>
<dbReference type="PANTHER" id="PTHR23407:SF1">
    <property type="entry name" value="5-FORMYLTETRAHYDROFOLATE CYCLO-LIGASE"/>
    <property type="match status" value="1"/>
</dbReference>
<dbReference type="EC" id="6.3.3.2" evidence="5 7"/>
<keyword evidence="7" id="KW-0479">Metal-binding</keyword>
<dbReference type="HOGENOM" id="CLU_066245_2_1_1"/>
<dbReference type="FunFam" id="3.40.50.10420:FF:000007">
    <property type="entry name" value="5-formyltetrahydrofolate cyclo-ligase"/>
    <property type="match status" value="1"/>
</dbReference>